<keyword evidence="2" id="KW-0175">Coiled coil</keyword>
<name>A0ABY8TUD1_TETOB</name>
<gene>
    <name evidence="3" type="ORF">OEZ85_006316</name>
</gene>
<dbReference type="SUPFAM" id="SSF52047">
    <property type="entry name" value="RNI-like"/>
    <property type="match status" value="1"/>
</dbReference>
<feature type="coiled-coil region" evidence="2">
    <location>
        <begin position="285"/>
        <end position="335"/>
    </location>
</feature>
<sequence>MQQLQVLELGWLSRDALPALLQVMPQLSSLRQLDMECGAVAVLPASEAARYSGLLPASQHLSKLVLRGTARMLPDARYGCPLFAGRHLPRLQQLAFGWDPEAGDDPVEDADDLPPPFLNSEAMQAMVGCCPALHTLLAPGCVTNDAQLAPLLQLTALSELFLAGDEIDDEFAEQQLTLLGSLRHLHVYYAAELTDEGVGQLTALTGLRSLSLYDCGISEGMQDADEEGLLELRYQKSTGESVSQQLRRRCRRAALLAALEAEEKAGGMEAPGALQALLGAHCRSCQQLRGQLEAAQSRADSAEAEVDRMTARWLKASQQLRMTRAELDAAKAKDQQLR</sequence>
<dbReference type="Gene3D" id="3.80.10.10">
    <property type="entry name" value="Ribonuclease Inhibitor"/>
    <property type="match status" value="1"/>
</dbReference>
<dbReference type="InterPro" id="IPR032675">
    <property type="entry name" value="LRR_dom_sf"/>
</dbReference>
<keyword evidence="4" id="KW-1185">Reference proteome</keyword>
<dbReference type="Proteomes" id="UP001244341">
    <property type="component" value="Chromosome 4b"/>
</dbReference>
<protein>
    <submittedName>
        <fullName evidence="3">Uncharacterized protein</fullName>
    </submittedName>
</protein>
<accession>A0ABY8TUD1</accession>
<evidence type="ECO:0000313" key="3">
    <source>
        <dbReference type="EMBL" id="WIA12675.1"/>
    </source>
</evidence>
<comment type="subcellular location">
    <subcellularLocation>
        <location evidence="1">Cytoplasm</location>
        <location evidence="1">Cytoskeleton</location>
        <location evidence="1">Cilium axoneme</location>
    </subcellularLocation>
</comment>
<evidence type="ECO:0000313" key="4">
    <source>
        <dbReference type="Proteomes" id="UP001244341"/>
    </source>
</evidence>
<dbReference type="EMBL" id="CP126211">
    <property type="protein sequence ID" value="WIA12675.1"/>
    <property type="molecule type" value="Genomic_DNA"/>
</dbReference>
<evidence type="ECO:0000256" key="1">
    <source>
        <dbReference type="ARBA" id="ARBA00004430"/>
    </source>
</evidence>
<evidence type="ECO:0000256" key="2">
    <source>
        <dbReference type="SAM" id="Coils"/>
    </source>
</evidence>
<organism evidence="3 4">
    <name type="scientific">Tetradesmus obliquus</name>
    <name type="common">Green alga</name>
    <name type="synonym">Acutodesmus obliquus</name>
    <dbReference type="NCBI Taxonomy" id="3088"/>
    <lineage>
        <taxon>Eukaryota</taxon>
        <taxon>Viridiplantae</taxon>
        <taxon>Chlorophyta</taxon>
        <taxon>core chlorophytes</taxon>
        <taxon>Chlorophyceae</taxon>
        <taxon>CS clade</taxon>
        <taxon>Sphaeropleales</taxon>
        <taxon>Scenedesmaceae</taxon>
        <taxon>Tetradesmus</taxon>
    </lineage>
</organism>
<proteinExistence type="predicted"/>
<reference evidence="3 4" key="1">
    <citation type="submission" date="2023-05" db="EMBL/GenBank/DDBJ databases">
        <title>A 100% complete, gapless, phased diploid assembly of the Scenedesmus obliquus UTEX 3031 genome.</title>
        <authorList>
            <person name="Biondi T.C."/>
            <person name="Hanschen E.R."/>
            <person name="Kwon T."/>
            <person name="Eng W."/>
            <person name="Kruse C.P.S."/>
            <person name="Koehler S.I."/>
            <person name="Kunde Y."/>
            <person name="Gleasner C.D."/>
            <person name="You Mak K.T."/>
            <person name="Polle J."/>
            <person name="Hovde B.T."/>
            <person name="Starkenburg S.R."/>
        </authorList>
    </citation>
    <scope>NUCLEOTIDE SEQUENCE [LARGE SCALE GENOMIC DNA]</scope>
    <source>
        <strain evidence="3 4">DOE0152z</strain>
    </source>
</reference>